<comment type="caution">
    <text evidence="1">The sequence shown here is derived from an EMBL/GenBank/DDBJ whole genome shotgun (WGS) entry which is preliminary data.</text>
</comment>
<dbReference type="RefSeq" id="WP_200500781.1">
    <property type="nucleotide sequence ID" value="NZ_JAEDAJ010000001.1"/>
</dbReference>
<reference evidence="1 2" key="1">
    <citation type="submission" date="2020-12" db="EMBL/GenBank/DDBJ databases">
        <title>Brachybacterium sp. MASK1Z-5, whole genome shotgun sequence.</title>
        <authorList>
            <person name="Tuo L."/>
        </authorList>
    </citation>
    <scope>NUCLEOTIDE SEQUENCE [LARGE SCALE GENOMIC DNA]</scope>
    <source>
        <strain evidence="1 2">MASK1Z-5</strain>
    </source>
</reference>
<proteinExistence type="predicted"/>
<dbReference type="Proteomes" id="UP000612352">
    <property type="component" value="Unassembled WGS sequence"/>
</dbReference>
<name>A0ABS1B6J7_9MICO</name>
<sequence>MSWIRLPDVVHVELITDEVMALLRAKGPEALSDDAKIILASLLFADEEGIATFGSRTVPRWLSPGEVQLTYPECRERVLHVIAAGALAPGSRRKQLRSMIGRRAEVQEHEGAA</sequence>
<organism evidence="1 2">
    <name type="scientific">Brachybacterium halotolerans</name>
    <dbReference type="NCBI Taxonomy" id="2795215"/>
    <lineage>
        <taxon>Bacteria</taxon>
        <taxon>Bacillati</taxon>
        <taxon>Actinomycetota</taxon>
        <taxon>Actinomycetes</taxon>
        <taxon>Micrococcales</taxon>
        <taxon>Dermabacteraceae</taxon>
        <taxon>Brachybacterium</taxon>
    </lineage>
</organism>
<protein>
    <recommendedName>
        <fullName evidence="3">DUF222 domain-containing protein</fullName>
    </recommendedName>
</protein>
<evidence type="ECO:0000313" key="2">
    <source>
        <dbReference type="Proteomes" id="UP000612352"/>
    </source>
</evidence>
<evidence type="ECO:0008006" key="3">
    <source>
        <dbReference type="Google" id="ProtNLM"/>
    </source>
</evidence>
<gene>
    <name evidence="1" type="ORF">I8D64_01750</name>
</gene>
<dbReference type="EMBL" id="JAEDAJ010000001">
    <property type="protein sequence ID" value="MBK0330127.1"/>
    <property type="molecule type" value="Genomic_DNA"/>
</dbReference>
<accession>A0ABS1B6J7</accession>
<evidence type="ECO:0000313" key="1">
    <source>
        <dbReference type="EMBL" id="MBK0330127.1"/>
    </source>
</evidence>
<keyword evidence="2" id="KW-1185">Reference proteome</keyword>